<evidence type="ECO:0000256" key="2">
    <source>
        <dbReference type="SAM" id="Phobius"/>
    </source>
</evidence>
<accession>A0A6P6NMQ0</accession>
<keyword evidence="2" id="KW-1133">Transmembrane helix</keyword>
<dbReference type="GeneID" id="113083127"/>
<dbReference type="Pfam" id="PF02354">
    <property type="entry name" value="Latrophilin"/>
    <property type="match status" value="1"/>
</dbReference>
<keyword evidence="2" id="KW-0812">Transmembrane</keyword>
<keyword evidence="2" id="KW-0472">Membrane</keyword>
<reference evidence="5" key="1">
    <citation type="submission" date="2025-08" db="UniProtKB">
        <authorList>
            <consortium name="RefSeq"/>
        </authorList>
    </citation>
    <scope>IDENTIFICATION</scope>
    <source>
        <strain evidence="5">Wakin</strain>
        <tissue evidence="5">Muscle</tissue>
    </source>
</reference>
<name>A0A6P6NMQ0_CARAU</name>
<evidence type="ECO:0000313" key="5">
    <source>
        <dbReference type="RefSeq" id="XP_026110182.1"/>
    </source>
</evidence>
<dbReference type="PANTHER" id="PTHR12011:SF62">
    <property type="entry name" value="ADHESION G PROTEIN-COUPLED RECEPTOR L1"/>
    <property type="match status" value="1"/>
</dbReference>
<dbReference type="OrthoDB" id="1100386at2759"/>
<dbReference type="GO" id="GO:0030424">
    <property type="term" value="C:axon"/>
    <property type="evidence" value="ECO:0007669"/>
    <property type="project" value="TreeGrafter"/>
</dbReference>
<evidence type="ECO:0000256" key="1">
    <source>
        <dbReference type="SAM" id="MobiDB-lite"/>
    </source>
</evidence>
<dbReference type="RefSeq" id="XP_026110182.1">
    <property type="nucleotide sequence ID" value="XM_026254397.1"/>
</dbReference>
<proteinExistence type="predicted"/>
<feature type="compositionally biased region" description="Pro residues" evidence="1">
    <location>
        <begin position="309"/>
        <end position="319"/>
    </location>
</feature>
<feature type="domain" description="GPCR family 2 latrophilin C-terminal" evidence="3">
    <location>
        <begin position="43"/>
        <end position="275"/>
    </location>
</feature>
<dbReference type="GO" id="GO:0007189">
    <property type="term" value="P:adenylate cyclase-activating G protein-coupled receptor signaling pathway"/>
    <property type="evidence" value="ECO:0007669"/>
    <property type="project" value="TreeGrafter"/>
</dbReference>
<dbReference type="InterPro" id="IPR003334">
    <property type="entry name" value="GPCR_2_latrophilin_rcpt_C"/>
</dbReference>
<dbReference type="KEGG" id="caua:113083127"/>
<feature type="compositionally biased region" description="Pro residues" evidence="1">
    <location>
        <begin position="284"/>
        <end position="295"/>
    </location>
</feature>
<evidence type="ECO:0000313" key="4">
    <source>
        <dbReference type="Proteomes" id="UP000515129"/>
    </source>
</evidence>
<dbReference type="Proteomes" id="UP000515129">
    <property type="component" value="Unplaced"/>
</dbReference>
<dbReference type="Gene3D" id="1.20.1070.10">
    <property type="entry name" value="Rhodopsin 7-helix transmembrane proteins"/>
    <property type="match status" value="1"/>
</dbReference>
<feature type="region of interest" description="Disordered" evidence="1">
    <location>
        <begin position="49"/>
        <end position="89"/>
    </location>
</feature>
<dbReference type="GO" id="GO:0004930">
    <property type="term" value="F:G protein-coupled receptor activity"/>
    <property type="evidence" value="ECO:0007669"/>
    <property type="project" value="InterPro"/>
</dbReference>
<dbReference type="AlphaFoldDB" id="A0A6P6NMQ0"/>
<evidence type="ECO:0000259" key="3">
    <source>
        <dbReference type="Pfam" id="PF02354"/>
    </source>
</evidence>
<feature type="compositionally biased region" description="Low complexity" evidence="1">
    <location>
        <begin position="52"/>
        <end position="62"/>
    </location>
</feature>
<feature type="compositionally biased region" description="Polar residues" evidence="1">
    <location>
        <begin position="262"/>
        <end position="277"/>
    </location>
</feature>
<sequence>MNDNSVVMAYLFTSFNALHGMLIFLLHCALQKKVQKEYSKCLRQSSCCGHASSTGSHGSLKSSAHRGNNRYYGGSQSRHAPAPRQSRIRRMWNDTVRRQTESSFMAAEINNTPTLTRGTMGNHLLANPMLQTRSGSSPYNTLLAETFTSPSPAVFNATGTFRNSKGTLSRSRESCGLEGVRLNGNYNNSYSLHGGSSDLLGGVPVGSGGVSGEVSPALLTPRGAEPAGGSRRNLSDAAALEKMIISELVQSNLRPSTDRYGTGQNSTMHRQDYATSTSHREPPQRPLPRPPPPPPQDEEELLYKALEKTPPPGQATPTR</sequence>
<dbReference type="GO" id="GO:0042734">
    <property type="term" value="C:presynaptic membrane"/>
    <property type="evidence" value="ECO:0007669"/>
    <property type="project" value="TreeGrafter"/>
</dbReference>
<dbReference type="GO" id="GO:0007157">
    <property type="term" value="P:heterophilic cell-cell adhesion via plasma membrane cell adhesion molecules"/>
    <property type="evidence" value="ECO:0007669"/>
    <property type="project" value="TreeGrafter"/>
</dbReference>
<feature type="transmembrane region" description="Helical" evidence="2">
    <location>
        <begin position="6"/>
        <end position="30"/>
    </location>
</feature>
<protein>
    <submittedName>
        <fullName evidence="5">Adhesion G protein-coupled receptor L1-like isoform X1</fullName>
    </submittedName>
</protein>
<dbReference type="GO" id="GO:0016524">
    <property type="term" value="F:latrotoxin receptor activity"/>
    <property type="evidence" value="ECO:0007669"/>
    <property type="project" value="TreeGrafter"/>
</dbReference>
<gene>
    <name evidence="5" type="primary">LOC113083127</name>
</gene>
<organism evidence="4 5">
    <name type="scientific">Carassius auratus</name>
    <name type="common">Goldfish</name>
    <dbReference type="NCBI Taxonomy" id="7957"/>
    <lineage>
        <taxon>Eukaryota</taxon>
        <taxon>Metazoa</taxon>
        <taxon>Chordata</taxon>
        <taxon>Craniata</taxon>
        <taxon>Vertebrata</taxon>
        <taxon>Euteleostomi</taxon>
        <taxon>Actinopterygii</taxon>
        <taxon>Neopterygii</taxon>
        <taxon>Teleostei</taxon>
        <taxon>Ostariophysi</taxon>
        <taxon>Cypriniformes</taxon>
        <taxon>Cyprinidae</taxon>
        <taxon>Cyprininae</taxon>
        <taxon>Carassius</taxon>
    </lineage>
</organism>
<keyword evidence="4" id="KW-1185">Reference proteome</keyword>
<feature type="region of interest" description="Disordered" evidence="1">
    <location>
        <begin position="254"/>
        <end position="319"/>
    </location>
</feature>
<dbReference type="PANTHER" id="PTHR12011">
    <property type="entry name" value="ADHESION G-PROTEIN COUPLED RECEPTOR"/>
    <property type="match status" value="1"/>
</dbReference>